<name>A0A438DT11_VITVI</name>
<keyword evidence="7" id="KW-0539">Nucleus</keyword>
<comment type="subcellular location">
    <subcellularLocation>
        <location evidence="1">Nucleus</location>
    </subcellularLocation>
</comment>
<evidence type="ECO:0000313" key="12">
    <source>
        <dbReference type="Proteomes" id="UP000288805"/>
    </source>
</evidence>
<keyword evidence="3" id="KW-0235">DNA replication</keyword>
<dbReference type="GO" id="GO:0003697">
    <property type="term" value="F:single-stranded DNA binding"/>
    <property type="evidence" value="ECO:0007669"/>
    <property type="project" value="InterPro"/>
</dbReference>
<keyword evidence="6" id="KW-0862">Zinc</keyword>
<evidence type="ECO:0000256" key="6">
    <source>
        <dbReference type="ARBA" id="ARBA00022833"/>
    </source>
</evidence>
<dbReference type="Proteomes" id="UP000288805">
    <property type="component" value="Unassembled WGS sequence"/>
</dbReference>
<feature type="domain" description="Zinc finger Mcm10/DnaG-type" evidence="9">
    <location>
        <begin position="214"/>
        <end position="240"/>
    </location>
</feature>
<dbReference type="FunFam" id="2.40.50.140:FF:000174">
    <property type="entry name" value="DNA replication licensing factor mcm10"/>
    <property type="match status" value="1"/>
</dbReference>
<dbReference type="InterPro" id="IPR055065">
    <property type="entry name" value="OB_MCM10"/>
</dbReference>
<dbReference type="InterPro" id="IPR015408">
    <property type="entry name" value="Znf_Mcm10/DnaG"/>
</dbReference>
<evidence type="ECO:0000256" key="4">
    <source>
        <dbReference type="ARBA" id="ARBA00022723"/>
    </source>
</evidence>
<evidence type="ECO:0000259" key="9">
    <source>
        <dbReference type="Pfam" id="PF09329"/>
    </source>
</evidence>
<dbReference type="GO" id="GO:0006270">
    <property type="term" value="P:DNA replication initiation"/>
    <property type="evidence" value="ECO:0007669"/>
    <property type="project" value="InterPro"/>
</dbReference>
<dbReference type="GO" id="GO:0008270">
    <property type="term" value="F:zinc ion binding"/>
    <property type="evidence" value="ECO:0007669"/>
    <property type="project" value="UniProtKB-KW"/>
</dbReference>
<organism evidence="11 12">
    <name type="scientific">Vitis vinifera</name>
    <name type="common">Grape</name>
    <dbReference type="NCBI Taxonomy" id="29760"/>
    <lineage>
        <taxon>Eukaryota</taxon>
        <taxon>Viridiplantae</taxon>
        <taxon>Streptophyta</taxon>
        <taxon>Embryophyta</taxon>
        <taxon>Tracheophyta</taxon>
        <taxon>Spermatophyta</taxon>
        <taxon>Magnoliopsida</taxon>
        <taxon>eudicotyledons</taxon>
        <taxon>Gunneridae</taxon>
        <taxon>Pentapetalae</taxon>
        <taxon>rosids</taxon>
        <taxon>Vitales</taxon>
        <taxon>Vitaceae</taxon>
        <taxon>Viteae</taxon>
        <taxon>Vitis</taxon>
    </lineage>
</organism>
<proteinExistence type="inferred from homology"/>
<gene>
    <name evidence="11" type="primary">Mcm10_1</name>
    <name evidence="11" type="ORF">CK203_075568</name>
</gene>
<evidence type="ECO:0000256" key="3">
    <source>
        <dbReference type="ARBA" id="ARBA00022705"/>
    </source>
</evidence>
<keyword evidence="5" id="KW-0863">Zinc-finger</keyword>
<sequence>MSNHQEDLDLLLSLEDRVLETPPHSPGYLSDDGSPTRTRQSDMSVFRNAVQDCLDFEPESVKKAPNLKKNETDVEKFSGLRIRNQLVSSVELSSQFSDIRFVRLSAIKVLMQVLFSQEFAGGDTLSGCWATVGVLTEKGNPKTSSAGKNYCIWKIGCLDEDTVSVFLFGDAYQKNWKEQAGTVFALFNCSVRKDAMGNGFSLSVYSPGQILKLGTSVDYGVCKGKRKDGMACTLVINKYQPETTLKIWVQNEDMGLLYFRAYCKYLLELLGTLCDFRRRGVYCRYHKSKASEKYSIMRTELKGGNLKTAFRDPLNSKGVYLVDPLADKTNVKRPMQPLKLLSVDGLKKALSNAGKVTTNAHSQGIRFLTEITGKVGSKITKEGSGPNQQVAKRPSTTIRTDSSAVARNQQPGTKRKKMEQEQPSSGKAKMATEKMIELEFVSSDEEF</sequence>
<evidence type="ECO:0000313" key="11">
    <source>
        <dbReference type="EMBL" id="RVW38629.1"/>
    </source>
</evidence>
<evidence type="ECO:0000256" key="8">
    <source>
        <dbReference type="SAM" id="MobiDB-lite"/>
    </source>
</evidence>
<feature type="region of interest" description="Disordered" evidence="8">
    <location>
        <begin position="21"/>
        <end position="40"/>
    </location>
</feature>
<dbReference type="GO" id="GO:0005634">
    <property type="term" value="C:nucleus"/>
    <property type="evidence" value="ECO:0007669"/>
    <property type="project" value="UniProtKB-SubCell"/>
</dbReference>
<dbReference type="EMBL" id="QGNW01001504">
    <property type="protein sequence ID" value="RVW38629.1"/>
    <property type="molecule type" value="Genomic_DNA"/>
</dbReference>
<reference evidence="11 12" key="1">
    <citation type="journal article" date="2018" name="PLoS Genet.">
        <title>Population sequencing reveals clonal diversity and ancestral inbreeding in the grapevine cultivar Chardonnay.</title>
        <authorList>
            <person name="Roach M.J."/>
            <person name="Johnson D.L."/>
            <person name="Bohlmann J."/>
            <person name="van Vuuren H.J."/>
            <person name="Jones S.J."/>
            <person name="Pretorius I.S."/>
            <person name="Schmidt S.A."/>
            <person name="Borneman A.R."/>
        </authorList>
    </citation>
    <scope>NUCLEOTIDE SEQUENCE [LARGE SCALE GENOMIC DNA]</scope>
    <source>
        <strain evidence="12">cv. Chardonnay</strain>
        <tissue evidence="11">Leaf</tissue>
    </source>
</reference>
<dbReference type="Pfam" id="PF22379">
    <property type="entry name" value="OB_MCM10"/>
    <property type="match status" value="1"/>
</dbReference>
<comment type="caution">
    <text evidence="11">The sequence shown here is derived from an EMBL/GenBank/DDBJ whole genome shotgun (WGS) entry which is preliminary data.</text>
</comment>
<accession>A0A438DT11</accession>
<protein>
    <submittedName>
        <fullName evidence="11">Protein MCM10-like</fullName>
    </submittedName>
</protein>
<dbReference type="GO" id="GO:0003690">
    <property type="term" value="F:double-stranded DNA binding"/>
    <property type="evidence" value="ECO:0007669"/>
    <property type="project" value="InterPro"/>
</dbReference>
<dbReference type="AlphaFoldDB" id="A0A438DT11"/>
<comment type="similarity">
    <text evidence="2">Belongs to the MCM10 family.</text>
</comment>
<dbReference type="InterPro" id="IPR040184">
    <property type="entry name" value="Mcm10"/>
</dbReference>
<feature type="compositionally biased region" description="Polar residues" evidence="8">
    <location>
        <begin position="385"/>
        <end position="412"/>
    </location>
</feature>
<dbReference type="Pfam" id="PF09329">
    <property type="entry name" value="zf-primase"/>
    <property type="match status" value="1"/>
</dbReference>
<evidence type="ECO:0000259" key="10">
    <source>
        <dbReference type="Pfam" id="PF22379"/>
    </source>
</evidence>
<keyword evidence="4" id="KW-0479">Metal-binding</keyword>
<dbReference type="PANTHER" id="PTHR13454">
    <property type="entry name" value="PROTEIN MCM10 HOMOLOG"/>
    <property type="match status" value="1"/>
</dbReference>
<dbReference type="InterPro" id="IPR012340">
    <property type="entry name" value="NA-bd_OB-fold"/>
</dbReference>
<feature type="region of interest" description="Disordered" evidence="8">
    <location>
        <begin position="377"/>
        <end position="447"/>
    </location>
</feature>
<evidence type="ECO:0000256" key="7">
    <source>
        <dbReference type="ARBA" id="ARBA00023242"/>
    </source>
</evidence>
<dbReference type="PANTHER" id="PTHR13454:SF11">
    <property type="entry name" value="PROTEIN MCM10 HOMOLOG"/>
    <property type="match status" value="1"/>
</dbReference>
<evidence type="ECO:0000256" key="5">
    <source>
        <dbReference type="ARBA" id="ARBA00022771"/>
    </source>
</evidence>
<evidence type="ECO:0000256" key="1">
    <source>
        <dbReference type="ARBA" id="ARBA00004123"/>
    </source>
</evidence>
<evidence type="ECO:0000256" key="2">
    <source>
        <dbReference type="ARBA" id="ARBA00009679"/>
    </source>
</evidence>
<feature type="domain" description="MCM10 OB-fold" evidence="10">
    <location>
        <begin position="76"/>
        <end position="211"/>
    </location>
</feature>
<dbReference type="Gene3D" id="2.40.50.140">
    <property type="entry name" value="Nucleic acid-binding proteins"/>
    <property type="match status" value="1"/>
</dbReference>